<sequence>MTHDLARSGTGKRRMRAAWLRVHRWLGLTVGAVLSVIGLTGSALVFYTNIDEAVELPAIAHTSMPNDAPSFESVVQLLKRTWPDRTRGWRLELPSGASPLIRARYHRPAEKADKAFAPLLVWIDPRSMRIVHHAFWGNTPMTWLYDLHYTLLTDGAGRQIVGCLGLVALISVGSGLYLWWPRRRSLRAALTVRFNASRQRTTYDLHKIGGVYLLPVVAILIVTGVLLDMPETFNPMVGRASPLFVTPTCNGVPGLRRISLDEALNSARQRFPDATPRWLETPDGPQGCYRFRLHRQGEPGFRFPATTVWVDAYTGAVIGARDVAIQSAGDTVLMWLHPLHSGEALGLPGRIAVLVSGLALPLLFVTGVLRWRQKNAAKRAGTSGVAIKIGESAR</sequence>
<name>A0A103RH68_9BURK</name>
<evidence type="ECO:0000256" key="1">
    <source>
        <dbReference type="SAM" id="Phobius"/>
    </source>
</evidence>
<dbReference type="EMBL" id="LOXM01000119">
    <property type="protein sequence ID" value="KVG67769.1"/>
    <property type="molecule type" value="Genomic_DNA"/>
</dbReference>
<keyword evidence="1" id="KW-0472">Membrane</keyword>
<evidence type="ECO:0000313" key="4">
    <source>
        <dbReference type="Proteomes" id="UP000064029"/>
    </source>
</evidence>
<comment type="caution">
    <text evidence="3">The sequence shown here is derived from an EMBL/GenBank/DDBJ whole genome shotgun (WGS) entry which is preliminary data.</text>
</comment>
<dbReference type="PANTHER" id="PTHR34219">
    <property type="entry name" value="IRON-REGULATED INNER MEMBRANE PROTEIN-RELATED"/>
    <property type="match status" value="1"/>
</dbReference>
<feature type="transmembrane region" description="Helical" evidence="1">
    <location>
        <begin position="22"/>
        <end position="47"/>
    </location>
</feature>
<dbReference type="RefSeq" id="WP_059751684.1">
    <property type="nucleotide sequence ID" value="NZ_LOXM01000119.1"/>
</dbReference>
<dbReference type="OrthoDB" id="7238323at2"/>
<feature type="transmembrane region" description="Helical" evidence="1">
    <location>
        <begin position="208"/>
        <end position="227"/>
    </location>
</feature>
<dbReference type="InterPro" id="IPR005625">
    <property type="entry name" value="PepSY-ass_TM"/>
</dbReference>
<protein>
    <recommendedName>
        <fullName evidence="2">PepSY domain-containing protein</fullName>
    </recommendedName>
</protein>
<organism evidence="3 4">
    <name type="scientific">Burkholderia ubonensis</name>
    <dbReference type="NCBI Taxonomy" id="101571"/>
    <lineage>
        <taxon>Bacteria</taxon>
        <taxon>Pseudomonadati</taxon>
        <taxon>Pseudomonadota</taxon>
        <taxon>Betaproteobacteria</taxon>
        <taxon>Burkholderiales</taxon>
        <taxon>Burkholderiaceae</taxon>
        <taxon>Burkholderia</taxon>
        <taxon>Burkholderia cepacia complex</taxon>
    </lineage>
</organism>
<dbReference type="Pfam" id="PF03929">
    <property type="entry name" value="PepSY_TM"/>
    <property type="match status" value="1"/>
</dbReference>
<keyword evidence="1" id="KW-1133">Transmembrane helix</keyword>
<evidence type="ECO:0000313" key="3">
    <source>
        <dbReference type="EMBL" id="KVG67769.1"/>
    </source>
</evidence>
<dbReference type="InterPro" id="IPR025711">
    <property type="entry name" value="PepSY"/>
</dbReference>
<dbReference type="AlphaFoldDB" id="A0A103RH68"/>
<feature type="domain" description="PepSY" evidence="2">
    <location>
        <begin position="257"/>
        <end position="320"/>
    </location>
</feature>
<reference evidence="3 4" key="1">
    <citation type="submission" date="2015-11" db="EMBL/GenBank/DDBJ databases">
        <title>Expanding the genomic diversity of Burkholderia species for the development of highly accurate diagnostics.</title>
        <authorList>
            <person name="Sahl J."/>
            <person name="Keim P."/>
            <person name="Wagner D."/>
        </authorList>
    </citation>
    <scope>NUCLEOTIDE SEQUENCE [LARGE SCALE GENOMIC DNA]</scope>
    <source>
        <strain evidence="3 4">MSMB2036</strain>
    </source>
</reference>
<evidence type="ECO:0000259" key="2">
    <source>
        <dbReference type="Pfam" id="PF03413"/>
    </source>
</evidence>
<accession>A0A103RH68</accession>
<keyword evidence="1" id="KW-0812">Transmembrane</keyword>
<gene>
    <name evidence="3" type="ORF">WJ33_24650</name>
</gene>
<dbReference type="Pfam" id="PF03413">
    <property type="entry name" value="PepSY"/>
    <property type="match status" value="1"/>
</dbReference>
<feature type="transmembrane region" description="Helical" evidence="1">
    <location>
        <begin position="351"/>
        <end position="369"/>
    </location>
</feature>
<feature type="transmembrane region" description="Helical" evidence="1">
    <location>
        <begin position="159"/>
        <end position="180"/>
    </location>
</feature>
<dbReference type="Proteomes" id="UP000064029">
    <property type="component" value="Unassembled WGS sequence"/>
</dbReference>
<proteinExistence type="predicted"/>